<dbReference type="AlphaFoldDB" id="A0AAJ6CGC1"/>
<reference evidence="4 5" key="1">
    <citation type="submission" date="2023-03" db="EMBL/GenBank/DDBJ databases">
        <title>Mating type loci evolution in Malassezia.</title>
        <authorList>
            <person name="Coelho M.A."/>
        </authorList>
    </citation>
    <scope>NUCLEOTIDE SEQUENCE [LARGE SCALE GENOMIC DNA]</scope>
    <source>
        <strain evidence="4 5">CBS 9725</strain>
    </source>
</reference>
<dbReference type="Proteomes" id="UP001219567">
    <property type="component" value="Chromosome 1"/>
</dbReference>
<dbReference type="InterPro" id="IPR017853">
    <property type="entry name" value="GH"/>
</dbReference>
<feature type="domain" description="Asl1-like glycosyl hydrolase catalytic" evidence="3">
    <location>
        <begin position="238"/>
        <end position="473"/>
    </location>
</feature>
<protein>
    <recommendedName>
        <fullName evidence="3">Asl1-like glycosyl hydrolase catalytic domain-containing protein</fullName>
    </recommendedName>
</protein>
<dbReference type="InterPro" id="IPR053183">
    <property type="entry name" value="ASL1"/>
</dbReference>
<keyword evidence="2" id="KW-0732">Signal</keyword>
<dbReference type="PANTHER" id="PTHR34154">
    <property type="entry name" value="ALKALI-SENSITIVE LINKAGE PROTEIN 1"/>
    <property type="match status" value="1"/>
</dbReference>
<gene>
    <name evidence="4" type="ORF">MYAM1_000212</name>
</gene>
<evidence type="ECO:0000313" key="5">
    <source>
        <dbReference type="Proteomes" id="UP001219567"/>
    </source>
</evidence>
<dbReference type="SUPFAM" id="SSF51445">
    <property type="entry name" value="(Trans)glycosidases"/>
    <property type="match status" value="1"/>
</dbReference>
<dbReference type="GO" id="GO:0009277">
    <property type="term" value="C:fungal-type cell wall"/>
    <property type="evidence" value="ECO:0007669"/>
    <property type="project" value="TreeGrafter"/>
</dbReference>
<feature type="compositionally biased region" description="Acidic residues" evidence="1">
    <location>
        <begin position="176"/>
        <end position="192"/>
    </location>
</feature>
<feature type="compositionally biased region" description="Low complexity" evidence="1">
    <location>
        <begin position="77"/>
        <end position="86"/>
    </location>
</feature>
<accession>A0AAJ6CGC1</accession>
<organism evidence="4 5">
    <name type="scientific">Malassezia yamatoensis</name>
    <dbReference type="NCBI Taxonomy" id="253288"/>
    <lineage>
        <taxon>Eukaryota</taxon>
        <taxon>Fungi</taxon>
        <taxon>Dikarya</taxon>
        <taxon>Basidiomycota</taxon>
        <taxon>Ustilaginomycotina</taxon>
        <taxon>Malasseziomycetes</taxon>
        <taxon>Malasseziales</taxon>
        <taxon>Malasseziaceae</taxon>
        <taxon>Malassezia</taxon>
    </lineage>
</organism>
<sequence>MKLPLSTILVAMMLASAAQAAPIHSNPAAHRRDMARNEQAAMQRVAAGLNTLANEFVVGSSTDSYDMDCDDEDDDPITSSSSSNDSRNAAVVDNTEWVNQGSATAGVSSTSAGSSQDSSALATGTALSSSRRSSRTSSLTATDDTSLDSATETLDSDSDTASATDSMSDSGSDSMSDSDSDSLSDSDLDSDTDTLTSTSSHSRTRTGSLSSSATSTSTGSSGNSTSSSSPFSRSGKLGLAWPNGSSMNINKWVTDKVSWYYSWAPTPGWSNAPTNISFCPMLWGNKNLKSFQKNVLHNTNGKYNQAKCVMGMNEVNQAGQADMSVSSACSMMRENILPLKEKGWYVVSPVTTSAPNGQTWMDNFRSDCSDVWEAIDAVAVHYYDTSITKFKKYVTTWHNRYEKPIWVTEYACQNFGGGSPCSESHAKNFQTTMASWFDEQDFVQAYSPFGVMQDMQGVSSYNQMANGKNPSPLYASIAE</sequence>
<evidence type="ECO:0000313" key="4">
    <source>
        <dbReference type="EMBL" id="WFC97498.1"/>
    </source>
</evidence>
<evidence type="ECO:0000259" key="3">
    <source>
        <dbReference type="Pfam" id="PF11790"/>
    </source>
</evidence>
<evidence type="ECO:0000256" key="1">
    <source>
        <dbReference type="SAM" id="MobiDB-lite"/>
    </source>
</evidence>
<dbReference type="EMBL" id="CP119943">
    <property type="protein sequence ID" value="WFC97498.1"/>
    <property type="molecule type" value="Genomic_DNA"/>
</dbReference>
<dbReference type="GO" id="GO:0071966">
    <property type="term" value="P:fungal-type cell wall polysaccharide metabolic process"/>
    <property type="evidence" value="ECO:0007669"/>
    <property type="project" value="TreeGrafter"/>
</dbReference>
<keyword evidence="5" id="KW-1185">Reference proteome</keyword>
<feature type="compositionally biased region" description="Low complexity" evidence="1">
    <location>
        <begin position="101"/>
        <end position="175"/>
    </location>
</feature>
<dbReference type="InterPro" id="IPR024655">
    <property type="entry name" value="Asl1_glyco_hydro_catalytic"/>
</dbReference>
<feature type="region of interest" description="Disordered" evidence="1">
    <location>
        <begin position="63"/>
        <end position="234"/>
    </location>
</feature>
<dbReference type="PANTHER" id="PTHR34154:SF3">
    <property type="entry name" value="ALKALI-SENSITIVE LINKAGE PROTEIN 1"/>
    <property type="match status" value="1"/>
</dbReference>
<dbReference type="Gene3D" id="3.20.20.80">
    <property type="entry name" value="Glycosidases"/>
    <property type="match status" value="1"/>
</dbReference>
<feature type="signal peptide" evidence="2">
    <location>
        <begin position="1"/>
        <end position="20"/>
    </location>
</feature>
<name>A0AAJ6CGC1_9BASI</name>
<evidence type="ECO:0000256" key="2">
    <source>
        <dbReference type="SAM" id="SignalP"/>
    </source>
</evidence>
<feature type="compositionally biased region" description="Low complexity" evidence="1">
    <location>
        <begin position="193"/>
        <end position="234"/>
    </location>
</feature>
<feature type="compositionally biased region" description="Acidic residues" evidence="1">
    <location>
        <begin position="65"/>
        <end position="76"/>
    </location>
</feature>
<proteinExistence type="predicted"/>
<feature type="chain" id="PRO_5042569902" description="Asl1-like glycosyl hydrolase catalytic domain-containing protein" evidence="2">
    <location>
        <begin position="21"/>
        <end position="479"/>
    </location>
</feature>
<dbReference type="Pfam" id="PF11790">
    <property type="entry name" value="Glyco_hydro_cc"/>
    <property type="match status" value="1"/>
</dbReference>